<organism evidence="7 8">
    <name type="scientific">Ascochyta lentis</name>
    <dbReference type="NCBI Taxonomy" id="205686"/>
    <lineage>
        <taxon>Eukaryota</taxon>
        <taxon>Fungi</taxon>
        <taxon>Dikarya</taxon>
        <taxon>Ascomycota</taxon>
        <taxon>Pezizomycotina</taxon>
        <taxon>Dothideomycetes</taxon>
        <taxon>Pleosporomycetidae</taxon>
        <taxon>Pleosporales</taxon>
        <taxon>Pleosporineae</taxon>
        <taxon>Didymellaceae</taxon>
        <taxon>Ascochyta</taxon>
    </lineage>
</organism>
<feature type="domain" description="Major facilitator superfamily (MFS) profile" evidence="6">
    <location>
        <begin position="59"/>
        <end position="519"/>
    </location>
</feature>
<feature type="transmembrane region" description="Helical" evidence="5">
    <location>
        <begin position="189"/>
        <end position="210"/>
    </location>
</feature>
<feature type="transmembrane region" description="Helical" evidence="5">
    <location>
        <begin position="359"/>
        <end position="381"/>
    </location>
</feature>
<evidence type="ECO:0000256" key="1">
    <source>
        <dbReference type="ARBA" id="ARBA00004141"/>
    </source>
</evidence>
<evidence type="ECO:0000256" key="4">
    <source>
        <dbReference type="ARBA" id="ARBA00023136"/>
    </source>
</evidence>
<name>A0A8H7MLI3_9PLEO</name>
<evidence type="ECO:0000313" key="7">
    <source>
        <dbReference type="EMBL" id="KAF9698512.1"/>
    </source>
</evidence>
<dbReference type="Pfam" id="PF07690">
    <property type="entry name" value="MFS_1"/>
    <property type="match status" value="1"/>
</dbReference>
<feature type="transmembrane region" description="Helical" evidence="5">
    <location>
        <begin position="496"/>
        <end position="515"/>
    </location>
</feature>
<feature type="transmembrane region" description="Helical" evidence="5">
    <location>
        <begin position="101"/>
        <end position="121"/>
    </location>
</feature>
<dbReference type="PROSITE" id="PS50850">
    <property type="entry name" value="MFS"/>
    <property type="match status" value="1"/>
</dbReference>
<evidence type="ECO:0000259" key="6">
    <source>
        <dbReference type="PROSITE" id="PS50850"/>
    </source>
</evidence>
<dbReference type="Gene3D" id="1.20.1250.20">
    <property type="entry name" value="MFS general substrate transporter like domains"/>
    <property type="match status" value="1"/>
</dbReference>
<keyword evidence="4 5" id="KW-0472">Membrane</keyword>
<feature type="transmembrane region" description="Helical" evidence="5">
    <location>
        <begin position="60"/>
        <end position="81"/>
    </location>
</feature>
<dbReference type="PANTHER" id="PTHR23502:SF50">
    <property type="entry name" value="TRANSPORTER, PUTATIVE (AFU_ORTHOLOGUE AFUA_5G00430)-RELATED"/>
    <property type="match status" value="1"/>
</dbReference>
<dbReference type="InterPro" id="IPR036259">
    <property type="entry name" value="MFS_trans_sf"/>
</dbReference>
<evidence type="ECO:0000313" key="8">
    <source>
        <dbReference type="Proteomes" id="UP000651452"/>
    </source>
</evidence>
<dbReference type="InterPro" id="IPR020846">
    <property type="entry name" value="MFS_dom"/>
</dbReference>
<evidence type="ECO:0000256" key="5">
    <source>
        <dbReference type="SAM" id="Phobius"/>
    </source>
</evidence>
<feature type="transmembrane region" description="Helical" evidence="5">
    <location>
        <begin position="156"/>
        <end position="180"/>
    </location>
</feature>
<comment type="subcellular location">
    <subcellularLocation>
        <location evidence="1">Membrane</location>
        <topology evidence="1">Multi-pass membrane protein</topology>
    </subcellularLocation>
</comment>
<keyword evidence="8" id="KW-1185">Reference proteome</keyword>
<dbReference type="SUPFAM" id="SSF103473">
    <property type="entry name" value="MFS general substrate transporter"/>
    <property type="match status" value="1"/>
</dbReference>
<feature type="transmembrane region" description="Helical" evidence="5">
    <location>
        <begin position="216"/>
        <end position="236"/>
    </location>
</feature>
<dbReference type="InterPro" id="IPR011701">
    <property type="entry name" value="MFS"/>
</dbReference>
<evidence type="ECO:0000256" key="2">
    <source>
        <dbReference type="ARBA" id="ARBA00022692"/>
    </source>
</evidence>
<evidence type="ECO:0000256" key="3">
    <source>
        <dbReference type="ARBA" id="ARBA00022989"/>
    </source>
</evidence>
<dbReference type="PANTHER" id="PTHR23502">
    <property type="entry name" value="MAJOR FACILITATOR SUPERFAMILY"/>
    <property type="match status" value="1"/>
</dbReference>
<dbReference type="OrthoDB" id="5215911at2759"/>
<comment type="caution">
    <text evidence="7">The sequence shown here is derived from an EMBL/GenBank/DDBJ whole genome shotgun (WGS) entry which is preliminary data.</text>
</comment>
<dbReference type="EMBL" id="RZGK01000006">
    <property type="protein sequence ID" value="KAF9698512.1"/>
    <property type="molecule type" value="Genomic_DNA"/>
</dbReference>
<protein>
    <recommendedName>
        <fullName evidence="6">Major facilitator superfamily (MFS) profile domain-containing protein</fullName>
    </recommendedName>
</protein>
<feature type="transmembrane region" description="Helical" evidence="5">
    <location>
        <begin position="402"/>
        <end position="423"/>
    </location>
</feature>
<keyword evidence="3 5" id="KW-1133">Transmembrane helix</keyword>
<dbReference type="Proteomes" id="UP000651452">
    <property type="component" value="Unassembled WGS sequence"/>
</dbReference>
<reference evidence="7" key="2">
    <citation type="submission" date="2020-09" db="EMBL/GenBank/DDBJ databases">
        <title>Reference genome assembly for Australian Ascochyta lentis isolate Al4.</title>
        <authorList>
            <person name="Lee R.C."/>
            <person name="Farfan-Caceres L.M."/>
            <person name="Debler J.W."/>
            <person name="Williams A.H."/>
            <person name="Henares B.M."/>
        </authorList>
    </citation>
    <scope>NUCLEOTIDE SEQUENCE</scope>
    <source>
        <strain evidence="7">Al4</strain>
    </source>
</reference>
<dbReference type="GO" id="GO:0005886">
    <property type="term" value="C:plasma membrane"/>
    <property type="evidence" value="ECO:0007669"/>
    <property type="project" value="TreeGrafter"/>
</dbReference>
<dbReference type="AlphaFoldDB" id="A0A8H7MLI3"/>
<proteinExistence type="predicted"/>
<keyword evidence="2 5" id="KW-0812">Transmembrane</keyword>
<feature type="transmembrane region" description="Helical" evidence="5">
    <location>
        <begin position="321"/>
        <end position="347"/>
    </location>
</feature>
<feature type="transmembrane region" description="Helical" evidence="5">
    <location>
        <begin position="429"/>
        <end position="454"/>
    </location>
</feature>
<gene>
    <name evidence="7" type="ORF">EKO04_003755</name>
</gene>
<reference evidence="7" key="1">
    <citation type="submission" date="2018-12" db="EMBL/GenBank/DDBJ databases">
        <authorList>
            <person name="Syme R.A."/>
            <person name="Farfan-Caceres L."/>
            <person name="Lichtenzveig J."/>
        </authorList>
    </citation>
    <scope>NUCLEOTIDE SEQUENCE</scope>
    <source>
        <strain evidence="7">Al4</strain>
    </source>
</reference>
<feature type="transmembrane region" description="Helical" evidence="5">
    <location>
        <begin position="128"/>
        <end position="144"/>
    </location>
</feature>
<accession>A0A8H7MLI3</accession>
<sequence length="543" mass="60540">MQASHSTTDDDRSAWPPGTVTLEELRRATGDLQEEVEVILHPKPTNDPNDPLNWKTWEKYLNFGLTLLYSLVIFGFISAATPTWPAMMEELGFTIELLNNGYATGSASLAVGALIFIPFALKYGRRPIYLISLAAQIAVMVWSAKMRSSADLILTNLFNCLIGALAEVIVQMTIADLFFVHERGLMNNLYVWCMTIGGSLMPIAEGYITIDQGWRWLWWWIAIILGVSLLLFALFYEETKFMPSINGTPFIVDSHDPPENNKSSDDKPLDLQTVESIVAAAPPPRRSYLRRLIPWTTSEGSLLQLLHHTYQPFIVMATIPAVLYVALLYGLVTAAFQVSVTLISTYLPAPPYNFNASQVGLMSIPALVGNTLGTIVSAPFSDRAILWLARKNNGVYEPEMRLWLLLAFAPFFPAGLLMFGYALGLGLHWPIVAVGIGMFSFAMPPMCSVALTYLTDAYTDIIADAVVGVTFTRNVISTIFVFALTPWVTRVGLQNVMLTFALITVLALASTSMFIKFGKQWRIRTVSRYRIFAKRQMDTRDKL</sequence>
<dbReference type="GO" id="GO:0022857">
    <property type="term" value="F:transmembrane transporter activity"/>
    <property type="evidence" value="ECO:0007669"/>
    <property type="project" value="InterPro"/>
</dbReference>
<feature type="transmembrane region" description="Helical" evidence="5">
    <location>
        <begin position="461"/>
        <end position="484"/>
    </location>
</feature>